<dbReference type="Pfam" id="PF12729">
    <property type="entry name" value="4HB_MCP_1"/>
    <property type="match status" value="1"/>
</dbReference>
<dbReference type="SMART" id="SM00283">
    <property type="entry name" value="MA"/>
    <property type="match status" value="1"/>
</dbReference>
<dbReference type="InterPro" id="IPR003660">
    <property type="entry name" value="HAMP_dom"/>
</dbReference>
<dbReference type="RefSeq" id="WP_141448310.1">
    <property type="nucleotide sequence ID" value="NZ_CP041217.1"/>
</dbReference>
<dbReference type="Pfam" id="PF00672">
    <property type="entry name" value="HAMP"/>
    <property type="match status" value="1"/>
</dbReference>
<feature type="domain" description="Methyl-accepting transducer" evidence="8">
    <location>
        <begin position="270"/>
        <end position="513"/>
    </location>
</feature>
<dbReference type="PANTHER" id="PTHR32089:SF112">
    <property type="entry name" value="LYSOZYME-LIKE PROTEIN-RELATED"/>
    <property type="match status" value="1"/>
</dbReference>
<dbReference type="PRINTS" id="PR00260">
    <property type="entry name" value="CHEMTRNSDUCR"/>
</dbReference>
<evidence type="ECO:0000256" key="7">
    <source>
        <dbReference type="SAM" id="Phobius"/>
    </source>
</evidence>
<evidence type="ECO:0000256" key="2">
    <source>
        <dbReference type="ARBA" id="ARBA00022475"/>
    </source>
</evidence>
<dbReference type="Pfam" id="PF00015">
    <property type="entry name" value="MCPsignal"/>
    <property type="match status" value="1"/>
</dbReference>
<dbReference type="EMBL" id="CP041217">
    <property type="protein sequence ID" value="QDH21766.1"/>
    <property type="molecule type" value="Genomic_DNA"/>
</dbReference>
<accession>A0A4Y6UZB7</accession>
<evidence type="ECO:0000256" key="4">
    <source>
        <dbReference type="ARBA" id="ARBA00023224"/>
    </source>
</evidence>
<proteinExistence type="inferred from homology"/>
<dbReference type="PANTHER" id="PTHR32089">
    <property type="entry name" value="METHYL-ACCEPTING CHEMOTAXIS PROTEIN MCPB"/>
    <property type="match status" value="1"/>
</dbReference>
<feature type="domain" description="HAMP" evidence="9">
    <location>
        <begin position="213"/>
        <end position="265"/>
    </location>
</feature>
<organism evidence="10 11">
    <name type="scientific">Saccharibacillus brassicae</name>
    <dbReference type="NCBI Taxonomy" id="2583377"/>
    <lineage>
        <taxon>Bacteria</taxon>
        <taxon>Bacillati</taxon>
        <taxon>Bacillota</taxon>
        <taxon>Bacilli</taxon>
        <taxon>Bacillales</taxon>
        <taxon>Paenibacillaceae</taxon>
        <taxon>Saccharibacillus</taxon>
    </lineage>
</organism>
<protein>
    <submittedName>
        <fullName evidence="10">Methyl-accepting chemotaxis protein</fullName>
    </submittedName>
</protein>
<dbReference type="SMART" id="SM00304">
    <property type="entry name" value="HAMP"/>
    <property type="match status" value="1"/>
</dbReference>
<evidence type="ECO:0000313" key="11">
    <source>
        <dbReference type="Proteomes" id="UP000316968"/>
    </source>
</evidence>
<evidence type="ECO:0000313" key="10">
    <source>
        <dbReference type="EMBL" id="QDH21766.1"/>
    </source>
</evidence>
<dbReference type="InterPro" id="IPR004090">
    <property type="entry name" value="Chemotax_Me-accpt_rcpt"/>
</dbReference>
<keyword evidence="4 6" id="KW-0807">Transducer</keyword>
<feature type="transmembrane region" description="Helical" evidence="7">
    <location>
        <begin position="12"/>
        <end position="32"/>
    </location>
</feature>
<feature type="transmembrane region" description="Helical" evidence="7">
    <location>
        <begin position="191"/>
        <end position="211"/>
    </location>
</feature>
<dbReference type="Proteomes" id="UP000316968">
    <property type="component" value="Chromosome"/>
</dbReference>
<dbReference type="InterPro" id="IPR004089">
    <property type="entry name" value="MCPsignal_dom"/>
</dbReference>
<sequence>MRWFRNRKIFTKLMIVVMTLTLLTAGVGLYGLSNINMMKTNLNELYSDNMIPLRKLANTETSLLKLRVTSRDIAIADTQAQKKEIADTIAPLSEQVTANMNDYRLSPLTPEETLLLAEFDAQWAEYQELYANAVKLAETSTNAVFQKYVTDEVGPTSQKLYESIEKLGKINEQQATATDTSSQGDVSKASLWTMIVIAAALVFGVLLVLLVTAMISSPIKRIGGVLRKIADGDLREKYEYAAKDEVGELSQSVNKMVDTLSSLIGGIQDSAQSVAASSQQISASTQQIAGGTSVQLQSARSINELFKDMATAIDDVAKGAEGAAELSNATVEMAHSGGETLQLALQSMEDVTQQVGKLEEHSTKIGDIIGVIDDISAQTNLLALNAAIEAARAGESGLGFAVVADEVRRLAERSGDATKEITSIIRSMQLNIERSVTAVNTNLQHANDSGRAFNEIIDRVGNTSLKVNGIAAASEEQAAQTNEVMQTLTGITIASEESAAASEQTATSSHALAQLADQLHMSVSTFRV</sequence>
<name>A0A4Y6UZB7_SACBS</name>
<evidence type="ECO:0000256" key="6">
    <source>
        <dbReference type="PROSITE-ProRule" id="PRU00284"/>
    </source>
</evidence>
<dbReference type="PROSITE" id="PS50885">
    <property type="entry name" value="HAMP"/>
    <property type="match status" value="1"/>
</dbReference>
<evidence type="ECO:0000259" key="8">
    <source>
        <dbReference type="PROSITE" id="PS50111"/>
    </source>
</evidence>
<dbReference type="OrthoDB" id="358716at2"/>
<evidence type="ECO:0000256" key="3">
    <source>
        <dbReference type="ARBA" id="ARBA00023136"/>
    </source>
</evidence>
<evidence type="ECO:0000259" key="9">
    <source>
        <dbReference type="PROSITE" id="PS50885"/>
    </source>
</evidence>
<gene>
    <name evidence="10" type="ORF">FFV09_13460</name>
</gene>
<evidence type="ECO:0000256" key="5">
    <source>
        <dbReference type="ARBA" id="ARBA00029447"/>
    </source>
</evidence>
<dbReference type="GO" id="GO:0005886">
    <property type="term" value="C:plasma membrane"/>
    <property type="evidence" value="ECO:0007669"/>
    <property type="project" value="UniProtKB-SubCell"/>
</dbReference>
<dbReference type="CDD" id="cd06225">
    <property type="entry name" value="HAMP"/>
    <property type="match status" value="1"/>
</dbReference>
<dbReference type="Gene3D" id="1.10.287.950">
    <property type="entry name" value="Methyl-accepting chemotaxis protein"/>
    <property type="match status" value="1"/>
</dbReference>
<dbReference type="InterPro" id="IPR024478">
    <property type="entry name" value="HlyB_4HB_MCP"/>
</dbReference>
<dbReference type="AlphaFoldDB" id="A0A4Y6UZB7"/>
<dbReference type="KEGG" id="saca:FFV09_13460"/>
<dbReference type="GO" id="GO:0006935">
    <property type="term" value="P:chemotaxis"/>
    <property type="evidence" value="ECO:0007669"/>
    <property type="project" value="InterPro"/>
</dbReference>
<evidence type="ECO:0000256" key="1">
    <source>
        <dbReference type="ARBA" id="ARBA00004236"/>
    </source>
</evidence>
<keyword evidence="7" id="KW-0812">Transmembrane</keyword>
<keyword evidence="2" id="KW-1003">Cell membrane</keyword>
<keyword evidence="11" id="KW-1185">Reference proteome</keyword>
<dbReference type="PROSITE" id="PS50111">
    <property type="entry name" value="CHEMOTAXIS_TRANSDUC_2"/>
    <property type="match status" value="1"/>
</dbReference>
<comment type="similarity">
    <text evidence="5">Belongs to the methyl-accepting chemotaxis (MCP) protein family.</text>
</comment>
<keyword evidence="3 7" id="KW-0472">Membrane</keyword>
<reference evidence="10 11" key="1">
    <citation type="submission" date="2019-06" db="EMBL/GenBank/DDBJ databases">
        <title>Saccharibacillus brassicae sp. nov., an endophytic bacterium isolated from Chinese cabbage seeds (Brassica pekinensis).</title>
        <authorList>
            <person name="Jiang L."/>
            <person name="Lee J."/>
            <person name="Kim S.W."/>
        </authorList>
    </citation>
    <scope>NUCLEOTIDE SEQUENCE [LARGE SCALE GENOMIC DNA]</scope>
    <source>
        <strain evidence="11">KCTC 43072 / ATSA2</strain>
    </source>
</reference>
<dbReference type="FunFam" id="1.10.287.950:FF:000001">
    <property type="entry name" value="Methyl-accepting chemotaxis sensory transducer"/>
    <property type="match status" value="1"/>
</dbReference>
<dbReference type="GO" id="GO:0004888">
    <property type="term" value="F:transmembrane signaling receptor activity"/>
    <property type="evidence" value="ECO:0007669"/>
    <property type="project" value="InterPro"/>
</dbReference>
<comment type="subcellular location">
    <subcellularLocation>
        <location evidence="1">Cell membrane</location>
    </subcellularLocation>
</comment>
<keyword evidence="7" id="KW-1133">Transmembrane helix</keyword>
<dbReference type="GO" id="GO:0007165">
    <property type="term" value="P:signal transduction"/>
    <property type="evidence" value="ECO:0007669"/>
    <property type="project" value="UniProtKB-KW"/>
</dbReference>
<dbReference type="SUPFAM" id="SSF58104">
    <property type="entry name" value="Methyl-accepting chemotaxis protein (MCP) signaling domain"/>
    <property type="match status" value="1"/>
</dbReference>